<sequence length="208" mass="23726">MKLHDSPSKLTTEESDEMSKLPPSQRKKMRQKQKKAEARAKKVILLVICSHRCSSVRMFSLKILFDIPQEAEERNEEETTSSGISKSGKRPNVRVVDLDPHGEKLMQAVKQLTKLNENDPDSHRCLIKFFHKISSFTSPVSDSEKLIWNVLEAERPQIRLLMSVLLSNSYYSLIHRAAAAEMLYVLEPEKKPEAIKLIEDSKNNIAVG</sequence>
<reference evidence="2 3" key="1">
    <citation type="journal article" date="2014" name="Agronomy (Basel)">
        <title>A Draft Genome Sequence for Ensete ventricosum, the Drought-Tolerant Tree Against Hunger.</title>
        <authorList>
            <person name="Harrison J."/>
            <person name="Moore K.A."/>
            <person name="Paszkiewicz K."/>
            <person name="Jones T."/>
            <person name="Grant M."/>
            <person name="Ambacheew D."/>
            <person name="Muzemil S."/>
            <person name="Studholme D.J."/>
        </authorList>
    </citation>
    <scope>NUCLEOTIDE SEQUENCE [LARGE SCALE GENOMIC DNA]</scope>
</reference>
<dbReference type="Gene3D" id="1.25.40.1010">
    <property type="match status" value="1"/>
</dbReference>
<dbReference type="EMBL" id="AMZH03003336">
    <property type="protein sequence ID" value="RRT72656.1"/>
    <property type="molecule type" value="Genomic_DNA"/>
</dbReference>
<dbReference type="Proteomes" id="UP000287651">
    <property type="component" value="Unassembled WGS sequence"/>
</dbReference>
<proteinExistence type="predicted"/>
<dbReference type="PANTHER" id="PTHR22767">
    <property type="entry name" value="N-TERMINAL ACETYLTRANSFERASE-RELATED"/>
    <property type="match status" value="1"/>
</dbReference>
<evidence type="ECO:0000256" key="1">
    <source>
        <dbReference type="SAM" id="MobiDB-lite"/>
    </source>
</evidence>
<protein>
    <submittedName>
        <fullName evidence="2">Uncharacterized protein</fullName>
    </submittedName>
</protein>
<feature type="region of interest" description="Disordered" evidence="1">
    <location>
        <begin position="1"/>
        <end position="35"/>
    </location>
</feature>
<accession>A0A427A8V5</accession>
<dbReference type="AlphaFoldDB" id="A0A427A8V5"/>
<gene>
    <name evidence="2" type="ORF">B296_00020708</name>
</gene>
<name>A0A427A8V5_ENSVE</name>
<comment type="caution">
    <text evidence="2">The sequence shown here is derived from an EMBL/GenBank/DDBJ whole genome shotgun (WGS) entry which is preliminary data.</text>
</comment>
<dbReference type="PANTHER" id="PTHR22767:SF2">
    <property type="entry name" value="N(ALPHA)-ACETYLTRANSFERASE 15_16, ISOFORM A"/>
    <property type="match status" value="1"/>
</dbReference>
<organism evidence="2 3">
    <name type="scientific">Ensete ventricosum</name>
    <name type="common">Abyssinian banana</name>
    <name type="synonym">Musa ensete</name>
    <dbReference type="NCBI Taxonomy" id="4639"/>
    <lineage>
        <taxon>Eukaryota</taxon>
        <taxon>Viridiplantae</taxon>
        <taxon>Streptophyta</taxon>
        <taxon>Embryophyta</taxon>
        <taxon>Tracheophyta</taxon>
        <taxon>Spermatophyta</taxon>
        <taxon>Magnoliopsida</taxon>
        <taxon>Liliopsida</taxon>
        <taxon>Zingiberales</taxon>
        <taxon>Musaceae</taxon>
        <taxon>Ensete</taxon>
    </lineage>
</organism>
<feature type="region of interest" description="Disordered" evidence="1">
    <location>
        <begin position="71"/>
        <end position="93"/>
    </location>
</feature>
<evidence type="ECO:0000313" key="2">
    <source>
        <dbReference type="EMBL" id="RRT72656.1"/>
    </source>
</evidence>
<evidence type="ECO:0000313" key="3">
    <source>
        <dbReference type="Proteomes" id="UP000287651"/>
    </source>
</evidence>
<dbReference type="GO" id="GO:0005737">
    <property type="term" value="C:cytoplasm"/>
    <property type="evidence" value="ECO:0007669"/>
    <property type="project" value="TreeGrafter"/>
</dbReference>